<evidence type="ECO:0000256" key="4">
    <source>
        <dbReference type="ARBA" id="ARBA00023125"/>
    </source>
</evidence>
<dbReference type="Pfam" id="PF00072">
    <property type="entry name" value="Response_reg"/>
    <property type="match status" value="1"/>
</dbReference>
<dbReference type="PANTHER" id="PTHR48111:SF1">
    <property type="entry name" value="TWO-COMPONENT RESPONSE REGULATOR ORR33"/>
    <property type="match status" value="1"/>
</dbReference>
<dbReference type="InterPro" id="IPR036388">
    <property type="entry name" value="WH-like_DNA-bd_sf"/>
</dbReference>
<evidence type="ECO:0000313" key="11">
    <source>
        <dbReference type="Proteomes" id="UP000243297"/>
    </source>
</evidence>
<evidence type="ECO:0000256" key="2">
    <source>
        <dbReference type="ARBA" id="ARBA00023012"/>
    </source>
</evidence>
<feature type="DNA-binding region" description="OmpR/PhoB-type" evidence="7">
    <location>
        <begin position="122"/>
        <end position="218"/>
    </location>
</feature>
<evidence type="ECO:0000256" key="5">
    <source>
        <dbReference type="ARBA" id="ARBA00023163"/>
    </source>
</evidence>
<dbReference type="InterPro" id="IPR011006">
    <property type="entry name" value="CheY-like_superfamily"/>
</dbReference>
<dbReference type="GO" id="GO:0000976">
    <property type="term" value="F:transcription cis-regulatory region binding"/>
    <property type="evidence" value="ECO:0007669"/>
    <property type="project" value="TreeGrafter"/>
</dbReference>
<sequence length="225" mass="26495">MYKILLVEDEELIRNFIKEYFSKKEIEIIEASDGLEAIELFREDFDLVLLDIMMPHLNGYEVCRKIRNIKQTPIIFISALFEDEDQLKAYELGADDYITKPFKPSLLYAKCMALIKRDKKLLPTIKVGDLVLHTDTHEIEIDFEKKSLSSKEFSLLMYFVENKDILLTRDQILNKIWGYDYYGDARAVDTYVKMLRKNLKGCSNYIHTVIKSGYRFSIEDSQNEE</sequence>
<evidence type="ECO:0000313" key="10">
    <source>
        <dbReference type="EMBL" id="SJZ52323.1"/>
    </source>
</evidence>
<dbReference type="Gene3D" id="3.40.50.2300">
    <property type="match status" value="1"/>
</dbReference>
<dbReference type="InterPro" id="IPR001789">
    <property type="entry name" value="Sig_transdc_resp-reg_receiver"/>
</dbReference>
<dbReference type="GO" id="GO:0032993">
    <property type="term" value="C:protein-DNA complex"/>
    <property type="evidence" value="ECO:0007669"/>
    <property type="project" value="TreeGrafter"/>
</dbReference>
<dbReference type="EMBL" id="FUWY01000002">
    <property type="protein sequence ID" value="SJZ52323.1"/>
    <property type="molecule type" value="Genomic_DNA"/>
</dbReference>
<keyword evidence="11" id="KW-1185">Reference proteome</keyword>
<dbReference type="FunFam" id="3.40.50.2300:FF:000001">
    <property type="entry name" value="DNA-binding response regulator PhoB"/>
    <property type="match status" value="1"/>
</dbReference>
<evidence type="ECO:0000256" key="3">
    <source>
        <dbReference type="ARBA" id="ARBA00023015"/>
    </source>
</evidence>
<keyword evidence="3" id="KW-0805">Transcription regulation</keyword>
<dbReference type="GO" id="GO:0000156">
    <property type="term" value="F:phosphorelay response regulator activity"/>
    <property type="evidence" value="ECO:0007669"/>
    <property type="project" value="TreeGrafter"/>
</dbReference>
<feature type="domain" description="OmpR/PhoB-type" evidence="9">
    <location>
        <begin position="122"/>
        <end position="218"/>
    </location>
</feature>
<keyword evidence="4 7" id="KW-0238">DNA-binding</keyword>
<dbReference type="SUPFAM" id="SSF52172">
    <property type="entry name" value="CheY-like"/>
    <property type="match status" value="1"/>
</dbReference>
<keyword evidence="1 6" id="KW-0597">Phosphoprotein</keyword>
<dbReference type="GO" id="GO:0005829">
    <property type="term" value="C:cytosol"/>
    <property type="evidence" value="ECO:0007669"/>
    <property type="project" value="TreeGrafter"/>
</dbReference>
<dbReference type="InterPro" id="IPR001867">
    <property type="entry name" value="OmpR/PhoB-type_DNA-bd"/>
</dbReference>
<evidence type="ECO:0000256" key="1">
    <source>
        <dbReference type="ARBA" id="ARBA00022553"/>
    </source>
</evidence>
<reference evidence="11" key="1">
    <citation type="submission" date="2017-02" db="EMBL/GenBank/DDBJ databases">
        <authorList>
            <person name="Varghese N."/>
            <person name="Submissions S."/>
        </authorList>
    </citation>
    <scope>NUCLEOTIDE SEQUENCE [LARGE SCALE GENOMIC DNA]</scope>
    <source>
        <strain evidence="11">ATCC 25662</strain>
    </source>
</reference>
<gene>
    <name evidence="10" type="ORF">SAMN02745191_0826</name>
</gene>
<dbReference type="InterPro" id="IPR016032">
    <property type="entry name" value="Sig_transdc_resp-reg_C-effctor"/>
</dbReference>
<dbReference type="OrthoDB" id="7631574at2"/>
<protein>
    <submittedName>
        <fullName evidence="10">DNA-binding response regulator, OmpR family, contains REC and winged-helix (WHTH) domain</fullName>
    </submittedName>
</protein>
<feature type="modified residue" description="4-aspartylphosphate" evidence="6">
    <location>
        <position position="51"/>
    </location>
</feature>
<evidence type="ECO:0000256" key="7">
    <source>
        <dbReference type="PROSITE-ProRule" id="PRU01091"/>
    </source>
</evidence>
<organism evidence="10 11">
    <name type="scientific">Anaerorhabdus furcosa</name>
    <dbReference type="NCBI Taxonomy" id="118967"/>
    <lineage>
        <taxon>Bacteria</taxon>
        <taxon>Bacillati</taxon>
        <taxon>Bacillota</taxon>
        <taxon>Erysipelotrichia</taxon>
        <taxon>Erysipelotrichales</taxon>
        <taxon>Erysipelotrichaceae</taxon>
        <taxon>Anaerorhabdus</taxon>
    </lineage>
</organism>
<dbReference type="STRING" id="118967.SAMN02745191_0826"/>
<evidence type="ECO:0000256" key="6">
    <source>
        <dbReference type="PROSITE-ProRule" id="PRU00169"/>
    </source>
</evidence>
<dbReference type="PROSITE" id="PS51755">
    <property type="entry name" value="OMPR_PHOB"/>
    <property type="match status" value="1"/>
</dbReference>
<dbReference type="Proteomes" id="UP000243297">
    <property type="component" value="Unassembled WGS sequence"/>
</dbReference>
<accession>A0A1T4LCF4</accession>
<dbReference type="SUPFAM" id="SSF46894">
    <property type="entry name" value="C-terminal effector domain of the bipartite response regulators"/>
    <property type="match status" value="1"/>
</dbReference>
<dbReference type="PANTHER" id="PTHR48111">
    <property type="entry name" value="REGULATOR OF RPOS"/>
    <property type="match status" value="1"/>
</dbReference>
<dbReference type="SMART" id="SM00448">
    <property type="entry name" value="REC"/>
    <property type="match status" value="1"/>
</dbReference>
<dbReference type="InterPro" id="IPR039420">
    <property type="entry name" value="WalR-like"/>
</dbReference>
<dbReference type="CDD" id="cd17574">
    <property type="entry name" value="REC_OmpR"/>
    <property type="match status" value="1"/>
</dbReference>
<evidence type="ECO:0000259" key="9">
    <source>
        <dbReference type="PROSITE" id="PS51755"/>
    </source>
</evidence>
<dbReference type="Gene3D" id="1.10.10.10">
    <property type="entry name" value="Winged helix-like DNA-binding domain superfamily/Winged helix DNA-binding domain"/>
    <property type="match status" value="1"/>
</dbReference>
<proteinExistence type="predicted"/>
<name>A0A1T4LCF4_9FIRM</name>
<evidence type="ECO:0000259" key="8">
    <source>
        <dbReference type="PROSITE" id="PS50110"/>
    </source>
</evidence>
<dbReference type="Pfam" id="PF00486">
    <property type="entry name" value="Trans_reg_C"/>
    <property type="match status" value="1"/>
</dbReference>
<dbReference type="PROSITE" id="PS50110">
    <property type="entry name" value="RESPONSE_REGULATORY"/>
    <property type="match status" value="1"/>
</dbReference>
<dbReference type="GO" id="GO:0006355">
    <property type="term" value="P:regulation of DNA-templated transcription"/>
    <property type="evidence" value="ECO:0007669"/>
    <property type="project" value="InterPro"/>
</dbReference>
<dbReference type="SMART" id="SM00862">
    <property type="entry name" value="Trans_reg_C"/>
    <property type="match status" value="1"/>
</dbReference>
<keyword evidence="2" id="KW-0902">Two-component regulatory system</keyword>
<dbReference type="AlphaFoldDB" id="A0A1T4LCF4"/>
<feature type="domain" description="Response regulatory" evidence="8">
    <location>
        <begin position="3"/>
        <end position="115"/>
    </location>
</feature>
<dbReference type="CDD" id="cd00383">
    <property type="entry name" value="trans_reg_C"/>
    <property type="match status" value="1"/>
</dbReference>
<dbReference type="RefSeq" id="WP_078711258.1">
    <property type="nucleotide sequence ID" value="NZ_FUWY01000002.1"/>
</dbReference>
<keyword evidence="5" id="KW-0804">Transcription</keyword>